<dbReference type="AlphaFoldDB" id="A0A942TI38"/>
<sequence>MLTFYITRHGETEWNVQNRMQGWGDSALTENGVRNAKLLGERLKEVDFHAIYSSSSKRTQATSELIRGNLNIPIILDEKLREIHMGDWEGKTRVFLEENDSTNFHAFWNTPHLYVPTKGEKFLDLQERVLKAINEIKQTYDNGNVLIVTHTAVIKVLLAYFKQLPMENLWDPPYILDTSLTLIEFEDDGVRIVLEGDVSHWGELND</sequence>
<evidence type="ECO:0000256" key="4">
    <source>
        <dbReference type="PIRSR" id="PIRSR613078-2"/>
    </source>
</evidence>
<evidence type="ECO:0000256" key="2">
    <source>
        <dbReference type="ARBA" id="ARBA00023235"/>
    </source>
</evidence>
<dbReference type="InterPro" id="IPR029033">
    <property type="entry name" value="His_PPase_superfam"/>
</dbReference>
<feature type="active site" description="Tele-phosphohistidine intermediate" evidence="3">
    <location>
        <position position="9"/>
    </location>
</feature>
<evidence type="ECO:0000256" key="3">
    <source>
        <dbReference type="PIRSR" id="PIRSR613078-1"/>
    </source>
</evidence>
<protein>
    <submittedName>
        <fullName evidence="5">Histidine phosphatase family protein</fullName>
    </submittedName>
</protein>
<feature type="binding site" evidence="4">
    <location>
        <position position="58"/>
    </location>
    <ligand>
        <name>substrate</name>
    </ligand>
</feature>
<evidence type="ECO:0000313" key="5">
    <source>
        <dbReference type="EMBL" id="MBS4196522.1"/>
    </source>
</evidence>
<dbReference type="PIRSF" id="PIRSF000709">
    <property type="entry name" value="6PFK_2-Ptase"/>
    <property type="match status" value="1"/>
</dbReference>
<accession>A0A942TI38</accession>
<dbReference type="CDD" id="cd07067">
    <property type="entry name" value="HP_PGM_like"/>
    <property type="match status" value="1"/>
</dbReference>
<dbReference type="InterPro" id="IPR001345">
    <property type="entry name" value="PG/BPGM_mutase_AS"/>
</dbReference>
<name>A0A942TI38_9BACI</name>
<keyword evidence="6" id="KW-1185">Reference proteome</keyword>
<dbReference type="Proteomes" id="UP000681414">
    <property type="component" value="Unassembled WGS sequence"/>
</dbReference>
<keyword evidence="2" id="KW-0413">Isomerase</keyword>
<evidence type="ECO:0000313" key="6">
    <source>
        <dbReference type="Proteomes" id="UP000681414"/>
    </source>
</evidence>
<dbReference type="GO" id="GO:0016791">
    <property type="term" value="F:phosphatase activity"/>
    <property type="evidence" value="ECO:0007669"/>
    <property type="project" value="TreeGrafter"/>
</dbReference>
<organism evidence="5 6">
    <name type="scientific">Lederbergia citri</name>
    <dbReference type="NCBI Taxonomy" id="2833580"/>
    <lineage>
        <taxon>Bacteria</taxon>
        <taxon>Bacillati</taxon>
        <taxon>Bacillota</taxon>
        <taxon>Bacilli</taxon>
        <taxon>Bacillales</taxon>
        <taxon>Bacillaceae</taxon>
        <taxon>Lederbergia</taxon>
    </lineage>
</organism>
<dbReference type="PANTHER" id="PTHR48100:SF1">
    <property type="entry name" value="HISTIDINE PHOSPHATASE FAMILY PROTEIN-RELATED"/>
    <property type="match status" value="1"/>
</dbReference>
<dbReference type="RefSeq" id="WP_213125649.1">
    <property type="nucleotide sequence ID" value="NZ_JAGYPG010000002.1"/>
</dbReference>
<dbReference type="PANTHER" id="PTHR48100">
    <property type="entry name" value="BROAD-SPECIFICITY PHOSPHATASE YOR283W-RELATED"/>
    <property type="match status" value="1"/>
</dbReference>
<dbReference type="EMBL" id="JAGYPG010000002">
    <property type="protein sequence ID" value="MBS4196522.1"/>
    <property type="molecule type" value="Genomic_DNA"/>
</dbReference>
<comment type="caution">
    <text evidence="5">The sequence shown here is derived from an EMBL/GenBank/DDBJ whole genome shotgun (WGS) entry which is preliminary data.</text>
</comment>
<proteinExistence type="predicted"/>
<feature type="active site" description="Proton donor/acceptor" evidence="3">
    <location>
        <position position="82"/>
    </location>
</feature>
<dbReference type="Pfam" id="PF00300">
    <property type="entry name" value="His_Phos_1"/>
    <property type="match status" value="1"/>
</dbReference>
<reference evidence="5 6" key="1">
    <citation type="submission" date="2021-05" db="EMBL/GenBank/DDBJ databases">
        <title>Novel Bacillus species.</title>
        <authorList>
            <person name="Liu G."/>
        </authorList>
    </citation>
    <scope>NUCLEOTIDE SEQUENCE [LARGE SCALE GENOMIC DNA]</scope>
    <source>
        <strain evidence="6">FJAT-49780</strain>
    </source>
</reference>
<dbReference type="SUPFAM" id="SSF53254">
    <property type="entry name" value="Phosphoglycerate mutase-like"/>
    <property type="match status" value="1"/>
</dbReference>
<gene>
    <name evidence="5" type="ORF">KHA97_15765</name>
</gene>
<dbReference type="GO" id="GO:0005737">
    <property type="term" value="C:cytoplasm"/>
    <property type="evidence" value="ECO:0007669"/>
    <property type="project" value="TreeGrafter"/>
</dbReference>
<dbReference type="SMART" id="SM00855">
    <property type="entry name" value="PGAM"/>
    <property type="match status" value="1"/>
</dbReference>
<dbReference type="Gene3D" id="3.40.50.1240">
    <property type="entry name" value="Phosphoglycerate mutase-like"/>
    <property type="match status" value="1"/>
</dbReference>
<dbReference type="InterPro" id="IPR050275">
    <property type="entry name" value="PGM_Phosphatase"/>
</dbReference>
<evidence type="ECO:0000256" key="1">
    <source>
        <dbReference type="ARBA" id="ARBA00023152"/>
    </source>
</evidence>
<feature type="binding site" evidence="4">
    <location>
        <begin position="8"/>
        <end position="15"/>
    </location>
    <ligand>
        <name>substrate</name>
    </ligand>
</feature>
<dbReference type="PROSITE" id="PS00175">
    <property type="entry name" value="PG_MUTASE"/>
    <property type="match status" value="1"/>
</dbReference>
<dbReference type="InterPro" id="IPR013078">
    <property type="entry name" value="His_Pase_superF_clade-1"/>
</dbReference>
<keyword evidence="1" id="KW-0324">Glycolysis</keyword>